<protein>
    <submittedName>
        <fullName evidence="1">Uncharacterized protein</fullName>
    </submittedName>
</protein>
<dbReference type="AlphaFoldDB" id="A0A0G1V1W7"/>
<organism evidence="1 2">
    <name type="scientific">Candidatus Amesbacteria bacterium GW2011_GWA1_48_9</name>
    <dbReference type="NCBI Taxonomy" id="1618355"/>
    <lineage>
        <taxon>Bacteria</taxon>
        <taxon>Candidatus Amesiibacteriota</taxon>
    </lineage>
</organism>
<dbReference type="Proteomes" id="UP000034637">
    <property type="component" value="Unassembled WGS sequence"/>
</dbReference>
<comment type="caution">
    <text evidence="1">The sequence shown here is derived from an EMBL/GenBank/DDBJ whole genome shotgun (WGS) entry which is preliminary data.</text>
</comment>
<accession>A0A0G1V1W7</accession>
<gene>
    <name evidence="1" type="ORF">UY33_C0011G0010</name>
</gene>
<name>A0A0G1V1W7_9BACT</name>
<evidence type="ECO:0000313" key="2">
    <source>
        <dbReference type="Proteomes" id="UP000034637"/>
    </source>
</evidence>
<reference evidence="1 2" key="1">
    <citation type="journal article" date="2015" name="Nature">
        <title>rRNA introns, odd ribosomes, and small enigmatic genomes across a large radiation of phyla.</title>
        <authorList>
            <person name="Brown C.T."/>
            <person name="Hug L.A."/>
            <person name="Thomas B.C."/>
            <person name="Sharon I."/>
            <person name="Castelle C.J."/>
            <person name="Singh A."/>
            <person name="Wilkins M.J."/>
            <person name="Williams K.H."/>
            <person name="Banfield J.F."/>
        </authorList>
    </citation>
    <scope>NUCLEOTIDE SEQUENCE [LARGE SCALE GENOMIC DNA]</scope>
</reference>
<sequence>MIRATNSEELIKATGAFIINQNTVRLAGGREVSLVEFERQAKSFIYLVAADENEAAYAVQIKAGRAPSCERIEF</sequence>
<evidence type="ECO:0000313" key="1">
    <source>
        <dbReference type="EMBL" id="KKW00406.1"/>
    </source>
</evidence>
<dbReference type="EMBL" id="LCPP01000011">
    <property type="protein sequence ID" value="KKW00406.1"/>
    <property type="molecule type" value="Genomic_DNA"/>
</dbReference>
<proteinExistence type="predicted"/>